<protein>
    <submittedName>
        <fullName evidence="2">DUF3072 domain-containing protein</fullName>
    </submittedName>
</protein>
<evidence type="ECO:0000256" key="1">
    <source>
        <dbReference type="SAM" id="MobiDB-lite"/>
    </source>
</evidence>
<accession>A0A3E0VSX5</accession>
<reference evidence="2 3" key="1">
    <citation type="submission" date="2017-04" db="EMBL/GenBank/DDBJ databases">
        <title>Comparative genome analysis of Subtercola boreus.</title>
        <authorList>
            <person name="Cho Y.-J."/>
            <person name="Cho A."/>
            <person name="Kim O.-S."/>
            <person name="Lee J.-I."/>
        </authorList>
    </citation>
    <scope>NUCLEOTIDE SEQUENCE [LARGE SCALE GENOMIC DNA]</scope>
    <source>
        <strain evidence="2 3">P27444</strain>
    </source>
</reference>
<feature type="region of interest" description="Disordered" evidence="1">
    <location>
        <begin position="1"/>
        <end position="64"/>
    </location>
</feature>
<dbReference type="OrthoDB" id="9811751at2"/>
<dbReference type="InterPro" id="IPR021425">
    <property type="entry name" value="DUF3072"/>
</dbReference>
<dbReference type="AlphaFoldDB" id="A0A3E0VSX5"/>
<proteinExistence type="predicted"/>
<comment type="caution">
    <text evidence="2">The sequence shown here is derived from an EMBL/GenBank/DDBJ whole genome shotgun (WGS) entry which is preliminary data.</text>
</comment>
<dbReference type="Proteomes" id="UP000256709">
    <property type="component" value="Unassembled WGS sequence"/>
</dbReference>
<feature type="compositionally biased region" description="Basic and acidic residues" evidence="1">
    <location>
        <begin position="25"/>
        <end position="40"/>
    </location>
</feature>
<dbReference type="RefSeq" id="WP_116283199.1">
    <property type="nucleotide sequence ID" value="NZ_NBXA01000021.1"/>
</dbReference>
<evidence type="ECO:0000313" key="2">
    <source>
        <dbReference type="EMBL" id="RFA12735.1"/>
    </source>
</evidence>
<organism evidence="2 3">
    <name type="scientific">Subtercola boreus</name>
    <dbReference type="NCBI Taxonomy" id="120213"/>
    <lineage>
        <taxon>Bacteria</taxon>
        <taxon>Bacillati</taxon>
        <taxon>Actinomycetota</taxon>
        <taxon>Actinomycetes</taxon>
        <taxon>Micrococcales</taxon>
        <taxon>Microbacteriaceae</taxon>
        <taxon>Subtercola</taxon>
    </lineage>
</organism>
<dbReference type="Pfam" id="PF11272">
    <property type="entry name" value="DUF3072"/>
    <property type="match status" value="1"/>
</dbReference>
<evidence type="ECO:0000313" key="3">
    <source>
        <dbReference type="Proteomes" id="UP000256709"/>
    </source>
</evidence>
<dbReference type="EMBL" id="NBXA01000021">
    <property type="protein sequence ID" value="RFA12735.1"/>
    <property type="molecule type" value="Genomic_DNA"/>
</dbReference>
<feature type="compositionally biased region" description="Polar residues" evidence="1">
    <location>
        <begin position="1"/>
        <end position="24"/>
    </location>
</feature>
<gene>
    <name evidence="2" type="ORF">B7R21_10425</name>
</gene>
<name>A0A3E0VSX5_9MICO</name>
<sequence>MSDTNSTDDNTEPVTESTEATGQTERTEPTGDTLGGDRPDPSTSASKDPSDWVTGDEPMTGPQRSYLDTLAHEAGETLSADLTKAEASEQIDRLQQETGRGQA</sequence>